<dbReference type="AlphaFoldDB" id="A0A381J4K5"/>
<protein>
    <submittedName>
        <fullName evidence="6">UDP-glucose 6-dehydrogenase</fullName>
        <ecNumber evidence="6">1.1.1.132</ecNumber>
    </submittedName>
</protein>
<dbReference type="PANTHER" id="PTHR43491:SF1">
    <property type="entry name" value="UDP-N-ACETYL-D-MANNOSAMINE DEHYDROGENASE"/>
    <property type="match status" value="1"/>
</dbReference>
<dbReference type="InterPro" id="IPR014026">
    <property type="entry name" value="UDP-Glc/GDP-Man_DH_dimer"/>
</dbReference>
<organism evidence="6 7">
    <name type="scientific">Clostridium putrefaciens</name>
    <dbReference type="NCBI Taxonomy" id="99675"/>
    <lineage>
        <taxon>Bacteria</taxon>
        <taxon>Bacillati</taxon>
        <taxon>Bacillota</taxon>
        <taxon>Clostridia</taxon>
        <taxon>Eubacteriales</taxon>
        <taxon>Clostridiaceae</taxon>
        <taxon>Clostridium</taxon>
    </lineage>
</organism>
<dbReference type="InterPro" id="IPR008927">
    <property type="entry name" value="6-PGluconate_DH-like_C_sf"/>
</dbReference>
<dbReference type="InterPro" id="IPR028359">
    <property type="entry name" value="UDP_ManNAc/GlcNAc_DH"/>
</dbReference>
<dbReference type="SUPFAM" id="SSF51735">
    <property type="entry name" value="NAD(P)-binding Rossmann-fold domains"/>
    <property type="match status" value="1"/>
</dbReference>
<dbReference type="PIRSF" id="PIRSF500136">
    <property type="entry name" value="UDP_ManNAc_DH"/>
    <property type="match status" value="1"/>
</dbReference>
<dbReference type="GO" id="GO:0000271">
    <property type="term" value="P:polysaccharide biosynthetic process"/>
    <property type="evidence" value="ECO:0007669"/>
    <property type="project" value="InterPro"/>
</dbReference>
<dbReference type="NCBIfam" id="TIGR03026">
    <property type="entry name" value="NDP-sugDHase"/>
    <property type="match status" value="1"/>
</dbReference>
<name>A0A381J4K5_9CLOT</name>
<evidence type="ECO:0000256" key="3">
    <source>
        <dbReference type="PIRNR" id="PIRNR000124"/>
    </source>
</evidence>
<dbReference type="EC" id="1.1.1.132" evidence="6"/>
<keyword evidence="4" id="KW-0472">Membrane</keyword>
<evidence type="ECO:0000313" key="6">
    <source>
        <dbReference type="EMBL" id="SUY45814.1"/>
    </source>
</evidence>
<dbReference type="InterPro" id="IPR017476">
    <property type="entry name" value="UDP-Glc/GDP-Man"/>
</dbReference>
<dbReference type="InterPro" id="IPR036291">
    <property type="entry name" value="NAD(P)-bd_dom_sf"/>
</dbReference>
<dbReference type="SUPFAM" id="SSF52413">
    <property type="entry name" value="UDP-glucose/GDP-mannose dehydrogenase C-terminal domain"/>
    <property type="match status" value="1"/>
</dbReference>
<sequence>MNDRMKMKDNILEKIHNKSAVVAVVGLGYVGLPLAVEKAKAGYKTVGFDIQESKVKMVNEGHNYIGDVVDSDLELLVKSGLLSATTDFSIVQDADFIAICVPTPLDQYQQPDISYVRDSTIAISKYLKKGAIVVLESTTYPGTTEELILPILEEGSGLKCEEDFFLAFSPERVDPGNKLYKTKNTPKVVGGIGKDSTEVAAAMYRAVLEGDVYEVSSPKVAEMEKILENTYRNINIALANEMAMICDKMGINVWEVIDAAKTKPYGFQAFYPGPGLGGHCIPLDPYYLTWKAREYDYHTKLIETSGIINDSMPYYVIERASKILNRYKKSLNGSKVLILGVSYKQDIDDFRESPALKVIENFENEGSIVGFYDPFVSEYSFKGKTKEGIKELTKEVLKDADLVVVTTAHTNVDYNFVQDNSIVIFDTKNAMKAVEKRENIELL</sequence>
<dbReference type="Gene3D" id="3.40.50.720">
    <property type="entry name" value="NAD(P)-binding Rossmann-like Domain"/>
    <property type="match status" value="2"/>
</dbReference>
<dbReference type="InterPro" id="IPR014027">
    <property type="entry name" value="UDP-Glc/GDP-Man_DH_C"/>
</dbReference>
<dbReference type="Pfam" id="PF03721">
    <property type="entry name" value="UDPG_MGDP_dh_N"/>
    <property type="match status" value="1"/>
</dbReference>
<evidence type="ECO:0000256" key="1">
    <source>
        <dbReference type="ARBA" id="ARBA00023002"/>
    </source>
</evidence>
<dbReference type="PIRSF" id="PIRSF000124">
    <property type="entry name" value="UDPglc_GDPman_dh"/>
    <property type="match status" value="1"/>
</dbReference>
<feature type="domain" description="UDP-glucose/GDP-mannose dehydrogenase C-terminal" evidence="5">
    <location>
        <begin position="337"/>
        <end position="433"/>
    </location>
</feature>
<reference evidence="6 7" key="1">
    <citation type="submission" date="2018-06" db="EMBL/GenBank/DDBJ databases">
        <authorList>
            <consortium name="Pathogen Informatics"/>
            <person name="Doyle S."/>
        </authorList>
    </citation>
    <scope>NUCLEOTIDE SEQUENCE [LARGE SCALE GENOMIC DNA]</scope>
    <source>
        <strain evidence="6 7">NCTC9836</strain>
    </source>
</reference>
<keyword evidence="1 6" id="KW-0560">Oxidoreductase</keyword>
<keyword evidence="2" id="KW-0520">NAD</keyword>
<evidence type="ECO:0000256" key="2">
    <source>
        <dbReference type="ARBA" id="ARBA00023027"/>
    </source>
</evidence>
<evidence type="ECO:0000259" key="5">
    <source>
        <dbReference type="SMART" id="SM00984"/>
    </source>
</evidence>
<dbReference type="Pfam" id="PF03720">
    <property type="entry name" value="UDPG_MGDP_dh_C"/>
    <property type="match status" value="1"/>
</dbReference>
<dbReference type="InterPro" id="IPR001732">
    <property type="entry name" value="UDP-Glc/GDP-Man_DH_N"/>
</dbReference>
<dbReference type="Pfam" id="PF00984">
    <property type="entry name" value="UDPG_MGDP_dh"/>
    <property type="match status" value="1"/>
</dbReference>
<comment type="similarity">
    <text evidence="3">Belongs to the UDP-glucose/GDP-mannose dehydrogenase family.</text>
</comment>
<dbReference type="InterPro" id="IPR036220">
    <property type="entry name" value="UDP-Glc/GDP-Man_DH_C_sf"/>
</dbReference>
<evidence type="ECO:0000313" key="7">
    <source>
        <dbReference type="Proteomes" id="UP000254664"/>
    </source>
</evidence>
<dbReference type="GO" id="GO:0051287">
    <property type="term" value="F:NAD binding"/>
    <property type="evidence" value="ECO:0007669"/>
    <property type="project" value="InterPro"/>
</dbReference>
<dbReference type="EMBL" id="UFWZ01000001">
    <property type="protein sequence ID" value="SUY45814.1"/>
    <property type="molecule type" value="Genomic_DNA"/>
</dbReference>
<keyword evidence="7" id="KW-1185">Reference proteome</keyword>
<dbReference type="SUPFAM" id="SSF48179">
    <property type="entry name" value="6-phosphogluconate dehydrogenase C-terminal domain-like"/>
    <property type="match status" value="1"/>
</dbReference>
<dbReference type="GO" id="GO:0016628">
    <property type="term" value="F:oxidoreductase activity, acting on the CH-CH group of donors, NAD or NADP as acceptor"/>
    <property type="evidence" value="ECO:0007669"/>
    <property type="project" value="InterPro"/>
</dbReference>
<keyword evidence="4" id="KW-1133">Transmembrane helix</keyword>
<accession>A0A381J4K5</accession>
<dbReference type="SMART" id="SM00984">
    <property type="entry name" value="UDPG_MGDP_dh_C"/>
    <property type="match status" value="1"/>
</dbReference>
<dbReference type="OrthoDB" id="9803238at2"/>
<dbReference type="GO" id="GO:0047919">
    <property type="term" value="F:GDP-mannose 6-dehydrogenase activity"/>
    <property type="evidence" value="ECO:0007669"/>
    <property type="project" value="UniProtKB-EC"/>
</dbReference>
<dbReference type="Proteomes" id="UP000254664">
    <property type="component" value="Unassembled WGS sequence"/>
</dbReference>
<evidence type="ECO:0000256" key="4">
    <source>
        <dbReference type="SAM" id="Phobius"/>
    </source>
</evidence>
<dbReference type="PANTHER" id="PTHR43491">
    <property type="entry name" value="UDP-N-ACETYL-D-MANNOSAMINE DEHYDROGENASE"/>
    <property type="match status" value="1"/>
</dbReference>
<gene>
    <name evidence="6" type="primary">algD</name>
    <name evidence="6" type="ORF">NCTC9836_00458</name>
</gene>
<proteinExistence type="inferred from homology"/>
<feature type="transmembrane region" description="Helical" evidence="4">
    <location>
        <begin position="20"/>
        <end position="36"/>
    </location>
</feature>
<keyword evidence="4" id="KW-0812">Transmembrane</keyword>